<evidence type="ECO:0000256" key="1">
    <source>
        <dbReference type="SAM" id="MobiDB-lite"/>
    </source>
</evidence>
<reference evidence="2" key="1">
    <citation type="submission" date="2020-08" db="EMBL/GenBank/DDBJ databases">
        <title>Multicomponent nature underlies the extraordinary mechanical properties of spider dragline silk.</title>
        <authorList>
            <person name="Kono N."/>
            <person name="Nakamura H."/>
            <person name="Mori M."/>
            <person name="Yoshida Y."/>
            <person name="Ohtoshi R."/>
            <person name="Malay A.D."/>
            <person name="Moran D.A.P."/>
            <person name="Tomita M."/>
            <person name="Numata K."/>
            <person name="Arakawa K."/>
        </authorList>
    </citation>
    <scope>NUCLEOTIDE SEQUENCE</scope>
</reference>
<evidence type="ECO:0000313" key="3">
    <source>
        <dbReference type="Proteomes" id="UP000886998"/>
    </source>
</evidence>
<dbReference type="EMBL" id="BMAV01004557">
    <property type="protein sequence ID" value="GFY45039.1"/>
    <property type="molecule type" value="Genomic_DNA"/>
</dbReference>
<proteinExistence type="predicted"/>
<sequence length="94" mass="11294">DTLKKETHWCGERRKSHMEDQPLDDVCRFPSAIEQFFRLGKYLQHGITKDVEDAKKRRMKGQELTKDEQTTKSHERVVLTYIRRKSTRTKENDE</sequence>
<accession>A0A8X6X170</accession>
<dbReference type="AlphaFoldDB" id="A0A8X6X170"/>
<keyword evidence="3" id="KW-1185">Reference proteome</keyword>
<gene>
    <name evidence="2" type="ORF">TNIN_486051</name>
</gene>
<protein>
    <submittedName>
        <fullName evidence="2">Uncharacterized protein</fullName>
    </submittedName>
</protein>
<evidence type="ECO:0000313" key="2">
    <source>
        <dbReference type="EMBL" id="GFY45039.1"/>
    </source>
</evidence>
<dbReference type="Proteomes" id="UP000886998">
    <property type="component" value="Unassembled WGS sequence"/>
</dbReference>
<feature type="region of interest" description="Disordered" evidence="1">
    <location>
        <begin position="53"/>
        <end position="72"/>
    </location>
</feature>
<organism evidence="2 3">
    <name type="scientific">Trichonephila inaurata madagascariensis</name>
    <dbReference type="NCBI Taxonomy" id="2747483"/>
    <lineage>
        <taxon>Eukaryota</taxon>
        <taxon>Metazoa</taxon>
        <taxon>Ecdysozoa</taxon>
        <taxon>Arthropoda</taxon>
        <taxon>Chelicerata</taxon>
        <taxon>Arachnida</taxon>
        <taxon>Araneae</taxon>
        <taxon>Araneomorphae</taxon>
        <taxon>Entelegynae</taxon>
        <taxon>Araneoidea</taxon>
        <taxon>Nephilidae</taxon>
        <taxon>Trichonephila</taxon>
        <taxon>Trichonephila inaurata</taxon>
    </lineage>
</organism>
<comment type="caution">
    <text evidence="2">The sequence shown here is derived from an EMBL/GenBank/DDBJ whole genome shotgun (WGS) entry which is preliminary data.</text>
</comment>
<feature type="non-terminal residue" evidence="2">
    <location>
        <position position="1"/>
    </location>
</feature>
<name>A0A8X6X170_9ARAC</name>